<evidence type="ECO:0000313" key="8">
    <source>
        <dbReference type="EMBL" id="KAJ6022565.1"/>
    </source>
</evidence>
<evidence type="ECO:0000256" key="1">
    <source>
        <dbReference type="ARBA" id="ARBA00004123"/>
    </source>
</evidence>
<evidence type="ECO:0000256" key="4">
    <source>
        <dbReference type="ARBA" id="ARBA00023163"/>
    </source>
</evidence>
<feature type="domain" description="Zn(2)-C6 fungal-type" evidence="7">
    <location>
        <begin position="44"/>
        <end position="72"/>
    </location>
</feature>
<dbReference type="GO" id="GO:0045944">
    <property type="term" value="P:positive regulation of transcription by RNA polymerase II"/>
    <property type="evidence" value="ECO:0007669"/>
    <property type="project" value="TreeGrafter"/>
</dbReference>
<comment type="caution">
    <text evidence="8">The sequence shown here is derived from an EMBL/GenBank/DDBJ whole genome shotgun (WGS) entry which is preliminary data.</text>
</comment>
<dbReference type="GO" id="GO:0000976">
    <property type="term" value="F:transcription cis-regulatory region binding"/>
    <property type="evidence" value="ECO:0007669"/>
    <property type="project" value="TreeGrafter"/>
</dbReference>
<proteinExistence type="predicted"/>
<dbReference type="Pfam" id="PF11951">
    <property type="entry name" value="Fungal_trans_2"/>
    <property type="match status" value="1"/>
</dbReference>
<dbReference type="PANTHER" id="PTHR37534:SF11">
    <property type="entry name" value="ZN(II)2CYS6 TRANSCRIPTION FACTOR (EUROFUNG)"/>
    <property type="match status" value="1"/>
</dbReference>
<organism evidence="8 9">
    <name type="scientific">Penicillium canescens</name>
    <dbReference type="NCBI Taxonomy" id="5083"/>
    <lineage>
        <taxon>Eukaryota</taxon>
        <taxon>Fungi</taxon>
        <taxon>Dikarya</taxon>
        <taxon>Ascomycota</taxon>
        <taxon>Pezizomycotina</taxon>
        <taxon>Eurotiomycetes</taxon>
        <taxon>Eurotiomycetidae</taxon>
        <taxon>Eurotiales</taxon>
        <taxon>Aspergillaceae</taxon>
        <taxon>Penicillium</taxon>
    </lineage>
</organism>
<evidence type="ECO:0000256" key="2">
    <source>
        <dbReference type="ARBA" id="ARBA00023015"/>
    </source>
</evidence>
<keyword evidence="5" id="KW-0539">Nucleus</keyword>
<dbReference type="GO" id="GO:0008270">
    <property type="term" value="F:zinc ion binding"/>
    <property type="evidence" value="ECO:0007669"/>
    <property type="project" value="InterPro"/>
</dbReference>
<comment type="subcellular location">
    <subcellularLocation>
        <location evidence="1">Nucleus</location>
    </subcellularLocation>
</comment>
<evidence type="ECO:0000256" key="3">
    <source>
        <dbReference type="ARBA" id="ARBA00023125"/>
    </source>
</evidence>
<dbReference type="EMBL" id="JAQJZL010000016">
    <property type="protein sequence ID" value="KAJ6022565.1"/>
    <property type="molecule type" value="Genomic_DNA"/>
</dbReference>
<dbReference type="PROSITE" id="PS00463">
    <property type="entry name" value="ZN2_CY6_FUNGAL_1"/>
    <property type="match status" value="1"/>
</dbReference>
<dbReference type="Pfam" id="PF00172">
    <property type="entry name" value="Zn_clus"/>
    <property type="match status" value="1"/>
</dbReference>
<evidence type="ECO:0000259" key="7">
    <source>
        <dbReference type="PROSITE" id="PS50048"/>
    </source>
</evidence>
<keyword evidence="2" id="KW-0805">Transcription regulation</keyword>
<dbReference type="Gene3D" id="4.10.240.10">
    <property type="entry name" value="Zn(2)-C6 fungal-type DNA-binding domain"/>
    <property type="match status" value="1"/>
</dbReference>
<dbReference type="Proteomes" id="UP001219568">
    <property type="component" value="Unassembled WGS sequence"/>
</dbReference>
<sequence length="464" mass="52435">MSSTYRVRFAPVSQAPNPSDDHVSHSRSGTVPPDVGKGSRSRSGCWQCKIQKLKCDESFPVCLRCRQRGLICKSSPRSPRWQIETRWTSCPLDEIVKQPLLQYWLEKASQMMVIDTENNPYSFPILQYFTEAPSLVHMIQCMSAAHQDYFPARGHVVSLEERGRALQLLQRELSQSEKPRASFLTIVLLALFDCASPDPRHSGQQHLFAARNIINGLLLRHQDFLAGTVHDDFLALCVGAFLYWNMCCAHLVDARQPQPPGSTAIVQAVRVLRHKYHPTYGIGAELIYLLGEVGGYCRAVIQLGHRDAIRATELEDKICAFNSPQNNLPLALLYESLRKHGLILLYRVRTHPSAVNKGDKEEDIIHRYALDIVCHLSEIPITSSLLNLQALPLLTAASELRSCDINLRYTALDRFNAIYSMNRVPSTLQAVEILKELWVIRDSGLQTSWMEFMLLTKGWSLCVG</sequence>
<dbReference type="GO" id="GO:0005634">
    <property type="term" value="C:nucleus"/>
    <property type="evidence" value="ECO:0007669"/>
    <property type="project" value="UniProtKB-SubCell"/>
</dbReference>
<keyword evidence="3" id="KW-0238">DNA-binding</keyword>
<reference evidence="8" key="1">
    <citation type="journal article" date="2023" name="IMA Fungus">
        <title>Comparative genomic study of the Penicillium genus elucidates a diverse pangenome and 15 lateral gene transfer events.</title>
        <authorList>
            <person name="Petersen C."/>
            <person name="Sorensen T."/>
            <person name="Nielsen M.R."/>
            <person name="Sondergaard T.E."/>
            <person name="Sorensen J.L."/>
            <person name="Fitzpatrick D.A."/>
            <person name="Frisvad J.C."/>
            <person name="Nielsen K.L."/>
        </authorList>
    </citation>
    <scope>NUCLEOTIDE SEQUENCE</scope>
    <source>
        <strain evidence="8">IBT 15450</strain>
    </source>
</reference>
<protein>
    <recommendedName>
        <fullName evidence="7">Zn(2)-C6 fungal-type domain-containing protein</fullName>
    </recommendedName>
</protein>
<reference evidence="8" key="2">
    <citation type="submission" date="2023-01" db="EMBL/GenBank/DDBJ databases">
        <authorList>
            <person name="Petersen C."/>
        </authorList>
    </citation>
    <scope>NUCLEOTIDE SEQUENCE</scope>
    <source>
        <strain evidence="8">IBT 15450</strain>
    </source>
</reference>
<name>A0AAD6HYP0_PENCN</name>
<evidence type="ECO:0000313" key="9">
    <source>
        <dbReference type="Proteomes" id="UP001219568"/>
    </source>
</evidence>
<dbReference type="AlphaFoldDB" id="A0AAD6HYP0"/>
<dbReference type="PANTHER" id="PTHR37534">
    <property type="entry name" value="TRANSCRIPTIONAL ACTIVATOR PROTEIN UGA3"/>
    <property type="match status" value="1"/>
</dbReference>
<dbReference type="InterPro" id="IPR021858">
    <property type="entry name" value="Fun_TF"/>
</dbReference>
<gene>
    <name evidence="8" type="ORF">N7460_012960</name>
</gene>
<dbReference type="InterPro" id="IPR036864">
    <property type="entry name" value="Zn2-C6_fun-type_DNA-bd_sf"/>
</dbReference>
<accession>A0AAD6HYP0</accession>
<dbReference type="GO" id="GO:0000981">
    <property type="term" value="F:DNA-binding transcription factor activity, RNA polymerase II-specific"/>
    <property type="evidence" value="ECO:0007669"/>
    <property type="project" value="InterPro"/>
</dbReference>
<dbReference type="SMART" id="SM00066">
    <property type="entry name" value="GAL4"/>
    <property type="match status" value="1"/>
</dbReference>
<keyword evidence="9" id="KW-1185">Reference proteome</keyword>
<dbReference type="CDD" id="cd00067">
    <property type="entry name" value="GAL4"/>
    <property type="match status" value="1"/>
</dbReference>
<dbReference type="PROSITE" id="PS50048">
    <property type="entry name" value="ZN2_CY6_FUNGAL_2"/>
    <property type="match status" value="1"/>
</dbReference>
<feature type="region of interest" description="Disordered" evidence="6">
    <location>
        <begin position="1"/>
        <end position="42"/>
    </location>
</feature>
<evidence type="ECO:0000256" key="6">
    <source>
        <dbReference type="SAM" id="MobiDB-lite"/>
    </source>
</evidence>
<dbReference type="InterPro" id="IPR001138">
    <property type="entry name" value="Zn2Cys6_DnaBD"/>
</dbReference>
<keyword evidence="4" id="KW-0804">Transcription</keyword>
<evidence type="ECO:0000256" key="5">
    <source>
        <dbReference type="ARBA" id="ARBA00023242"/>
    </source>
</evidence>
<dbReference type="SUPFAM" id="SSF57701">
    <property type="entry name" value="Zn2/Cys6 DNA-binding domain"/>
    <property type="match status" value="1"/>
</dbReference>